<evidence type="ECO:0000313" key="20">
    <source>
        <dbReference type="EMBL" id="KAK2995429.1"/>
    </source>
</evidence>
<evidence type="ECO:0000256" key="3">
    <source>
        <dbReference type="ARBA" id="ARBA00006704"/>
    </source>
</evidence>
<keyword evidence="12 18" id="KW-1133">Transmembrane helix</keyword>
<dbReference type="InterPro" id="IPR002379">
    <property type="entry name" value="ATPase_proteolipid_c-like_dom"/>
</dbReference>
<evidence type="ECO:0000256" key="4">
    <source>
        <dbReference type="ARBA" id="ARBA00011648"/>
    </source>
</evidence>
<dbReference type="GO" id="GO:0015986">
    <property type="term" value="P:proton motive force-driven ATP synthesis"/>
    <property type="evidence" value="ECO:0007669"/>
    <property type="project" value="InterPro"/>
</dbReference>
<name>A0AA88US38_9ASTE</name>
<sequence length="210" mass="22771">MLEGAKSMGAGAATIALAGAAIGIGNVLSSSIHSVARNPSLAKQLFGYAILGFALTEAIALFALMMAFLILFVIERYKVFSSNRSDKASDLSKWVLTEEVVLELDLTVSGVSEENKLFCESSEERFANCEIICPAVRKVTAFVAAQPVAGVSNFIIIRVIKARAVILRSQLLFLGSVKEIIEGTVERRPKENELRQERPANLLIEMAQPI</sequence>
<feature type="transmembrane region" description="Helical" evidence="18">
    <location>
        <begin position="45"/>
        <end position="74"/>
    </location>
</feature>
<dbReference type="FunFam" id="1.20.20.10:FF:000005">
    <property type="entry name" value="ATP synthase subunit 9, mitochondrial"/>
    <property type="match status" value="1"/>
</dbReference>
<gene>
    <name evidence="20" type="ORF">RJ640_029061</name>
</gene>
<protein>
    <recommendedName>
        <fullName evidence="5">ATP synthase subunit 9, mitochondrial</fullName>
    </recommendedName>
    <alternativeName>
        <fullName evidence="17">Lipid-binding protein</fullName>
    </alternativeName>
</protein>
<dbReference type="GO" id="GO:0008289">
    <property type="term" value="F:lipid binding"/>
    <property type="evidence" value="ECO:0007669"/>
    <property type="project" value="UniProtKB-KW"/>
</dbReference>
<keyword evidence="14" id="KW-0446">Lipid-binding</keyword>
<evidence type="ECO:0000256" key="8">
    <source>
        <dbReference type="ARBA" id="ARBA00022692"/>
    </source>
</evidence>
<comment type="subcellular location">
    <subcellularLocation>
        <location evidence="2">Mitochondrion membrane</location>
        <topology evidence="2">Multi-pass membrane protein</topology>
    </subcellularLocation>
</comment>
<dbReference type="GO" id="GO:0031966">
    <property type="term" value="C:mitochondrial membrane"/>
    <property type="evidence" value="ECO:0007669"/>
    <property type="project" value="UniProtKB-SubCell"/>
</dbReference>
<comment type="subunit">
    <text evidence="4">F-type ATPases have 2 components, CF(1) - the catalytic core - and CF(0) - the membrane proton channel. CF(1) has five subunits: alpha(3), beta(3), gamma(1), delta(1), epsilon(1). CF(0) has three main subunits: a, b and c.</text>
</comment>
<dbReference type="InterPro" id="IPR038662">
    <property type="entry name" value="ATP_synth_F0_csu_sf"/>
</dbReference>
<keyword evidence="15" id="KW-0496">Mitochondrion</keyword>
<dbReference type="InterPro" id="IPR035921">
    <property type="entry name" value="F/V-ATP_Csub_sf"/>
</dbReference>
<keyword evidence="7" id="KW-0138">CF(0)</keyword>
<dbReference type="SUPFAM" id="SSF81333">
    <property type="entry name" value="F1F0 ATP synthase subunit C"/>
    <property type="match status" value="1"/>
</dbReference>
<evidence type="ECO:0000256" key="6">
    <source>
        <dbReference type="ARBA" id="ARBA00022448"/>
    </source>
</evidence>
<evidence type="ECO:0000256" key="7">
    <source>
        <dbReference type="ARBA" id="ARBA00022547"/>
    </source>
</evidence>
<feature type="domain" description="V-ATPase proteolipid subunit C-like" evidence="19">
    <location>
        <begin position="8"/>
        <end position="70"/>
    </location>
</feature>
<keyword evidence="8 18" id="KW-0812">Transmembrane</keyword>
<dbReference type="Pfam" id="PF00137">
    <property type="entry name" value="ATP-synt_C"/>
    <property type="match status" value="1"/>
</dbReference>
<keyword evidence="10" id="KW-0375">Hydrogen ion transport</keyword>
<keyword evidence="6" id="KW-0813">Transport</keyword>
<evidence type="ECO:0000256" key="5">
    <source>
        <dbReference type="ARBA" id="ARBA00019317"/>
    </source>
</evidence>
<comment type="function">
    <text evidence="1">This protein is one of the chains of the nonenzymatic membrane component (F0) of mitochondrial ATPase.</text>
</comment>
<evidence type="ECO:0000256" key="1">
    <source>
        <dbReference type="ARBA" id="ARBA00002351"/>
    </source>
</evidence>
<dbReference type="GO" id="GO:0033177">
    <property type="term" value="C:proton-transporting two-sector ATPase complex, proton-transporting domain"/>
    <property type="evidence" value="ECO:0007669"/>
    <property type="project" value="InterPro"/>
</dbReference>
<dbReference type="AlphaFoldDB" id="A0AA88US38"/>
<dbReference type="HAMAP" id="MF_01396">
    <property type="entry name" value="ATP_synth_c_bact"/>
    <property type="match status" value="1"/>
</dbReference>
<dbReference type="GO" id="GO:0015078">
    <property type="term" value="F:proton transmembrane transporter activity"/>
    <property type="evidence" value="ECO:0007669"/>
    <property type="project" value="InterPro"/>
</dbReference>
<dbReference type="Gene3D" id="1.20.20.10">
    <property type="entry name" value="F1F0 ATP synthase subunit C"/>
    <property type="match status" value="1"/>
</dbReference>
<dbReference type="PANTHER" id="PTHR10031">
    <property type="entry name" value="ATP SYNTHASE LIPID-BINDING PROTEIN, MITOCHONDRIAL"/>
    <property type="match status" value="1"/>
</dbReference>
<comment type="similarity">
    <text evidence="3">Belongs to the ATPase C chain family.</text>
</comment>
<dbReference type="GO" id="GO:0005524">
    <property type="term" value="F:ATP binding"/>
    <property type="evidence" value="ECO:0007669"/>
    <property type="project" value="UniProtKB-KW"/>
</dbReference>
<dbReference type="InterPro" id="IPR000454">
    <property type="entry name" value="ATP_synth_F0_csu"/>
</dbReference>
<proteinExistence type="inferred from homology"/>
<evidence type="ECO:0000256" key="9">
    <source>
        <dbReference type="ARBA" id="ARBA00022741"/>
    </source>
</evidence>
<reference evidence="20" key="1">
    <citation type="submission" date="2022-12" db="EMBL/GenBank/DDBJ databases">
        <title>Draft genome assemblies for two species of Escallonia (Escalloniales).</title>
        <authorList>
            <person name="Chanderbali A."/>
            <person name="Dervinis C."/>
            <person name="Anghel I."/>
            <person name="Soltis D."/>
            <person name="Soltis P."/>
            <person name="Zapata F."/>
        </authorList>
    </citation>
    <scope>NUCLEOTIDE SEQUENCE</scope>
    <source>
        <strain evidence="20">UCBG92.1500</strain>
        <tissue evidence="20">Leaf</tissue>
    </source>
</reference>
<dbReference type="PANTHER" id="PTHR10031:SF0">
    <property type="entry name" value="ATPASE PROTEIN 9"/>
    <property type="match status" value="1"/>
</dbReference>
<comment type="caution">
    <text evidence="20">The sequence shown here is derived from an EMBL/GenBank/DDBJ whole genome shotgun (WGS) entry which is preliminary data.</text>
</comment>
<evidence type="ECO:0000256" key="12">
    <source>
        <dbReference type="ARBA" id="ARBA00022989"/>
    </source>
</evidence>
<dbReference type="CDD" id="cd18182">
    <property type="entry name" value="ATP-synt_Fo_c_ATP5G3"/>
    <property type="match status" value="1"/>
</dbReference>
<keyword evidence="21" id="KW-1185">Reference proteome</keyword>
<dbReference type="GO" id="GO:0045259">
    <property type="term" value="C:proton-transporting ATP synthase complex"/>
    <property type="evidence" value="ECO:0007669"/>
    <property type="project" value="UniProtKB-KW"/>
</dbReference>
<keyword evidence="13" id="KW-0406">Ion transport</keyword>
<evidence type="ECO:0000256" key="16">
    <source>
        <dbReference type="ARBA" id="ARBA00023136"/>
    </source>
</evidence>
<evidence type="ECO:0000256" key="2">
    <source>
        <dbReference type="ARBA" id="ARBA00004225"/>
    </source>
</evidence>
<evidence type="ECO:0000259" key="19">
    <source>
        <dbReference type="Pfam" id="PF00137"/>
    </source>
</evidence>
<dbReference type="PRINTS" id="PR00124">
    <property type="entry name" value="ATPASEC"/>
</dbReference>
<evidence type="ECO:0000256" key="17">
    <source>
        <dbReference type="ARBA" id="ARBA00030961"/>
    </source>
</evidence>
<keyword evidence="16 18" id="KW-0472">Membrane</keyword>
<dbReference type="EMBL" id="JAVXUO010000105">
    <property type="protein sequence ID" value="KAK2995429.1"/>
    <property type="molecule type" value="Genomic_DNA"/>
</dbReference>
<evidence type="ECO:0000256" key="13">
    <source>
        <dbReference type="ARBA" id="ARBA00023065"/>
    </source>
</evidence>
<evidence type="ECO:0000256" key="14">
    <source>
        <dbReference type="ARBA" id="ARBA00023121"/>
    </source>
</evidence>
<keyword evidence="11" id="KW-0067">ATP-binding</keyword>
<keyword evidence="9" id="KW-0547">Nucleotide-binding</keyword>
<dbReference type="InterPro" id="IPR020537">
    <property type="entry name" value="ATP_synth_F0_csu_DDCD_BS"/>
</dbReference>
<evidence type="ECO:0000256" key="18">
    <source>
        <dbReference type="SAM" id="Phobius"/>
    </source>
</evidence>
<dbReference type="Proteomes" id="UP001187471">
    <property type="component" value="Unassembled WGS sequence"/>
</dbReference>
<evidence type="ECO:0000313" key="21">
    <source>
        <dbReference type="Proteomes" id="UP001187471"/>
    </source>
</evidence>
<evidence type="ECO:0000256" key="15">
    <source>
        <dbReference type="ARBA" id="ARBA00023128"/>
    </source>
</evidence>
<evidence type="ECO:0000256" key="10">
    <source>
        <dbReference type="ARBA" id="ARBA00022781"/>
    </source>
</evidence>
<accession>A0AA88US38</accession>
<evidence type="ECO:0000256" key="11">
    <source>
        <dbReference type="ARBA" id="ARBA00022840"/>
    </source>
</evidence>
<organism evidence="20 21">
    <name type="scientific">Escallonia rubra</name>
    <dbReference type="NCBI Taxonomy" id="112253"/>
    <lineage>
        <taxon>Eukaryota</taxon>
        <taxon>Viridiplantae</taxon>
        <taxon>Streptophyta</taxon>
        <taxon>Embryophyta</taxon>
        <taxon>Tracheophyta</taxon>
        <taxon>Spermatophyta</taxon>
        <taxon>Magnoliopsida</taxon>
        <taxon>eudicotyledons</taxon>
        <taxon>Gunneridae</taxon>
        <taxon>Pentapetalae</taxon>
        <taxon>asterids</taxon>
        <taxon>campanulids</taxon>
        <taxon>Escalloniales</taxon>
        <taxon>Escalloniaceae</taxon>
        <taxon>Escallonia</taxon>
    </lineage>
</organism>
<dbReference type="PROSITE" id="PS00605">
    <property type="entry name" value="ATPASE_C"/>
    <property type="match status" value="1"/>
</dbReference>